<dbReference type="AlphaFoldDB" id="A0AA38UGA8"/>
<dbReference type="Proteomes" id="UP001163846">
    <property type="component" value="Unassembled WGS sequence"/>
</dbReference>
<accession>A0AA38UGA8</accession>
<dbReference type="SUPFAM" id="SSF89372">
    <property type="entry name" value="Fucose-specific lectin"/>
    <property type="match status" value="1"/>
</dbReference>
<keyword evidence="1" id="KW-0732">Signal</keyword>
<proteinExistence type="predicted"/>
<keyword evidence="3" id="KW-1185">Reference proteome</keyword>
<reference evidence="2" key="1">
    <citation type="submission" date="2022-08" db="EMBL/GenBank/DDBJ databases">
        <authorList>
            <consortium name="DOE Joint Genome Institute"/>
            <person name="Min B."/>
            <person name="Riley R."/>
            <person name="Sierra-Patev S."/>
            <person name="Naranjo-Ortiz M."/>
            <person name="Looney B."/>
            <person name="Konkel Z."/>
            <person name="Slot J.C."/>
            <person name="Sakamoto Y."/>
            <person name="Steenwyk J.L."/>
            <person name="Rokas A."/>
            <person name="Carro J."/>
            <person name="Camarero S."/>
            <person name="Ferreira P."/>
            <person name="Molpeceres G."/>
            <person name="Ruiz-Duenas F.J."/>
            <person name="Serrano A."/>
            <person name="Henrissat B."/>
            <person name="Drula E."/>
            <person name="Hughes K.W."/>
            <person name="Mata J.L."/>
            <person name="Ishikawa N.K."/>
            <person name="Vargas-Isla R."/>
            <person name="Ushijima S."/>
            <person name="Smith C.A."/>
            <person name="Ahrendt S."/>
            <person name="Andreopoulos W."/>
            <person name="He G."/>
            <person name="Labutti K."/>
            <person name="Lipzen A."/>
            <person name="Ng V."/>
            <person name="Sandor L."/>
            <person name="Barry K."/>
            <person name="Martinez A.T."/>
            <person name="Xiao Y."/>
            <person name="Gibbons J.G."/>
            <person name="Terashima K."/>
            <person name="Hibbett D.S."/>
            <person name="Grigoriev I.V."/>
        </authorList>
    </citation>
    <scope>NUCLEOTIDE SEQUENCE</scope>
    <source>
        <strain evidence="2">TFB9207</strain>
    </source>
</reference>
<sequence>MLAISKLPVLLILPFYLTHLLKVFATNLTANAIVPISGTNMGSVQLPNGDTRLYYQDRNNGSIIEVVISNAFTIGQYEASLVLAPSSEVRSNSPVAVSLVADGDTFLQVHTFFFSKENILSEYYWETGIGIQGGADCSTCVTSKGFVGVADSQMLYAMASSATSPPTLRVGFVSAGSPDTISEAVNTGSGWSVASLTS</sequence>
<evidence type="ECO:0000313" key="2">
    <source>
        <dbReference type="EMBL" id="KAJ3837107.1"/>
    </source>
</evidence>
<gene>
    <name evidence="2" type="ORF">F5878DRAFT_623318</name>
</gene>
<dbReference type="Gene3D" id="2.120.10.70">
    <property type="entry name" value="Fucose-specific lectin"/>
    <property type="match status" value="1"/>
</dbReference>
<organism evidence="2 3">
    <name type="scientific">Lentinula raphanica</name>
    <dbReference type="NCBI Taxonomy" id="153919"/>
    <lineage>
        <taxon>Eukaryota</taxon>
        <taxon>Fungi</taxon>
        <taxon>Dikarya</taxon>
        <taxon>Basidiomycota</taxon>
        <taxon>Agaricomycotina</taxon>
        <taxon>Agaricomycetes</taxon>
        <taxon>Agaricomycetidae</taxon>
        <taxon>Agaricales</taxon>
        <taxon>Marasmiineae</taxon>
        <taxon>Omphalotaceae</taxon>
        <taxon>Lentinula</taxon>
    </lineage>
</organism>
<protein>
    <recommendedName>
        <fullName evidence="4">Fucose-specific lectin</fullName>
    </recommendedName>
</protein>
<feature type="signal peptide" evidence="1">
    <location>
        <begin position="1"/>
        <end position="25"/>
    </location>
</feature>
<comment type="caution">
    <text evidence="2">The sequence shown here is derived from an EMBL/GenBank/DDBJ whole genome shotgun (WGS) entry which is preliminary data.</text>
</comment>
<name>A0AA38UGA8_9AGAR</name>
<feature type="chain" id="PRO_5041239280" description="Fucose-specific lectin" evidence="1">
    <location>
        <begin position="26"/>
        <end position="198"/>
    </location>
</feature>
<evidence type="ECO:0000313" key="3">
    <source>
        <dbReference type="Proteomes" id="UP001163846"/>
    </source>
</evidence>
<evidence type="ECO:0000256" key="1">
    <source>
        <dbReference type="SAM" id="SignalP"/>
    </source>
</evidence>
<evidence type="ECO:0008006" key="4">
    <source>
        <dbReference type="Google" id="ProtNLM"/>
    </source>
</evidence>
<dbReference type="EMBL" id="MU806270">
    <property type="protein sequence ID" value="KAJ3837107.1"/>
    <property type="molecule type" value="Genomic_DNA"/>
</dbReference>